<feature type="region of interest" description="Disordered" evidence="1">
    <location>
        <begin position="487"/>
        <end position="508"/>
    </location>
</feature>
<proteinExistence type="predicted"/>
<dbReference type="InterPro" id="IPR051162">
    <property type="entry name" value="T4SS_component"/>
</dbReference>
<keyword evidence="3" id="KW-1185">Reference proteome</keyword>
<protein>
    <submittedName>
        <fullName evidence="2">ATP-binding protein</fullName>
    </submittedName>
</protein>
<name>A0ABW3N1A0_9MICO</name>
<keyword evidence="2" id="KW-0547">Nucleotide-binding</keyword>
<accession>A0ABW3N1A0</accession>
<comment type="caution">
    <text evidence="2">The sequence shown here is derived from an EMBL/GenBank/DDBJ whole genome shotgun (WGS) entry which is preliminary data.</text>
</comment>
<evidence type="ECO:0000256" key="1">
    <source>
        <dbReference type="SAM" id="MobiDB-lite"/>
    </source>
</evidence>
<feature type="region of interest" description="Disordered" evidence="1">
    <location>
        <begin position="1"/>
        <end position="33"/>
    </location>
</feature>
<dbReference type="GO" id="GO:0005524">
    <property type="term" value="F:ATP binding"/>
    <property type="evidence" value="ECO:0007669"/>
    <property type="project" value="UniProtKB-KW"/>
</dbReference>
<organism evidence="2 3">
    <name type="scientific">Terrabacter terrigena</name>
    <dbReference type="NCBI Taxonomy" id="574718"/>
    <lineage>
        <taxon>Bacteria</taxon>
        <taxon>Bacillati</taxon>
        <taxon>Actinomycetota</taxon>
        <taxon>Actinomycetes</taxon>
        <taxon>Micrococcales</taxon>
        <taxon>Intrasporangiaceae</taxon>
        <taxon>Terrabacter</taxon>
    </lineage>
</organism>
<dbReference type="RefSeq" id="WP_386053943.1">
    <property type="nucleotide sequence ID" value="NZ_JBHTKH010000012.1"/>
</dbReference>
<evidence type="ECO:0000313" key="3">
    <source>
        <dbReference type="Proteomes" id="UP001597046"/>
    </source>
</evidence>
<sequence>MPDIRAHTSTFYSPADESRAARNAKRGAARRLDRTARLRQAGLHDDAQAFADGHEPKSLRASSERRGQSLRALRRLRLPSHRATSDVLSGAYPFLAEAGLGEEGVFVGQDAWSGGGFCFDPWVLYQRGVLTNPNCVLAGAVGKGKSCLAKSLATRSIAFGRRVYVPGDPKGEWSVVARAVGGASIQLGGGSPNRLNPLDPGPRNPSLPAEQWRTVVATRRRTLLGSLAQSALGRALTAVEHTALDVALDTVVRCDDQPTLPRVVQALFEPAAGQGGASREELVSDGREVAHAVRRLVSGDLAGLFDGPSTVSFEPSLPMVSLDLSQIQGSDQLTAMVMTCTSAWMEAALTNTDGGQRWVIYDEAWRLIRQPALLARMQSEWKLSRGFGIANLLIVHRLSDLDAVGDADSGARALAQGLLADCSTKVIYQQEASETPHAARQLGLSVTEAAQLPELQQGEGLWRVGQRAFVVRHLATDGELDLFDTSARMTSRPNGMPVSSAEVRGNLS</sequence>
<dbReference type="Gene3D" id="3.40.50.300">
    <property type="entry name" value="P-loop containing nucleotide triphosphate hydrolases"/>
    <property type="match status" value="2"/>
</dbReference>
<keyword evidence="2" id="KW-0067">ATP-binding</keyword>
<dbReference type="SUPFAM" id="SSF52540">
    <property type="entry name" value="P-loop containing nucleoside triphosphate hydrolases"/>
    <property type="match status" value="1"/>
</dbReference>
<dbReference type="PANTHER" id="PTHR30121">
    <property type="entry name" value="UNCHARACTERIZED PROTEIN YJGR-RELATED"/>
    <property type="match status" value="1"/>
</dbReference>
<dbReference type="InterPro" id="IPR027417">
    <property type="entry name" value="P-loop_NTPase"/>
</dbReference>
<dbReference type="Proteomes" id="UP001597046">
    <property type="component" value="Unassembled WGS sequence"/>
</dbReference>
<gene>
    <name evidence="2" type="ORF">ACFQ2V_16485</name>
</gene>
<reference evidence="3" key="1">
    <citation type="journal article" date="2019" name="Int. J. Syst. Evol. Microbiol.">
        <title>The Global Catalogue of Microorganisms (GCM) 10K type strain sequencing project: providing services to taxonomists for standard genome sequencing and annotation.</title>
        <authorList>
            <consortium name="The Broad Institute Genomics Platform"/>
            <consortium name="The Broad Institute Genome Sequencing Center for Infectious Disease"/>
            <person name="Wu L."/>
            <person name="Ma J."/>
        </authorList>
    </citation>
    <scope>NUCLEOTIDE SEQUENCE [LARGE SCALE GENOMIC DNA]</scope>
    <source>
        <strain evidence="3">CCUG 57508</strain>
    </source>
</reference>
<dbReference type="PANTHER" id="PTHR30121:SF6">
    <property type="entry name" value="SLR6007 PROTEIN"/>
    <property type="match status" value="1"/>
</dbReference>
<evidence type="ECO:0000313" key="2">
    <source>
        <dbReference type="EMBL" id="MFD1055912.1"/>
    </source>
</evidence>
<dbReference type="EMBL" id="JBHTKH010000012">
    <property type="protein sequence ID" value="MFD1055912.1"/>
    <property type="molecule type" value="Genomic_DNA"/>
</dbReference>